<feature type="compositionally biased region" description="Polar residues" evidence="1">
    <location>
        <begin position="89"/>
        <end position="99"/>
    </location>
</feature>
<sequence>MQSAMANMATTGGVQPVGGNRFTSSSPTAAGIPRISATITPVPTSSGYLPPTDNYSRQSAIIGVGAAGVRPGTGSPTSSISLHPMGVGSNPQQAKTLQQKLAERQKANKARESEGAGGGSGQGASAAACTTINTTTKPKPPADDSMDVIVLE</sequence>
<keyword evidence="3" id="KW-1185">Reference proteome</keyword>
<feature type="region of interest" description="Disordered" evidence="1">
    <location>
        <begin position="1"/>
        <end position="53"/>
    </location>
</feature>
<proteinExistence type="predicted"/>
<feature type="compositionally biased region" description="Polar residues" evidence="1">
    <location>
        <begin position="1"/>
        <end position="13"/>
    </location>
</feature>
<evidence type="ECO:0000256" key="1">
    <source>
        <dbReference type="SAM" id="MobiDB-lite"/>
    </source>
</evidence>
<evidence type="ECO:0000313" key="2">
    <source>
        <dbReference type="EnsemblMetazoa" id="AMAM007492-PA"/>
    </source>
</evidence>
<feature type="compositionally biased region" description="Polar residues" evidence="1">
    <location>
        <begin position="37"/>
        <end position="53"/>
    </location>
</feature>
<dbReference type="EnsemblMetazoa" id="AMAM007492-RA">
    <property type="protein sequence ID" value="AMAM007492-PA"/>
    <property type="gene ID" value="AMAM007492"/>
</dbReference>
<dbReference type="AlphaFoldDB" id="A0A182SIJ0"/>
<feature type="compositionally biased region" description="Low complexity" evidence="1">
    <location>
        <begin position="123"/>
        <end position="137"/>
    </location>
</feature>
<protein>
    <submittedName>
        <fullName evidence="2">Uncharacterized protein</fullName>
    </submittedName>
</protein>
<feature type="compositionally biased region" description="Basic and acidic residues" evidence="1">
    <location>
        <begin position="101"/>
        <end position="114"/>
    </location>
</feature>
<name>A0A182SIJ0_9DIPT</name>
<reference evidence="3" key="1">
    <citation type="submission" date="2013-09" db="EMBL/GenBank/DDBJ databases">
        <title>The Genome Sequence of Anopheles maculatus species B.</title>
        <authorList>
            <consortium name="The Broad Institute Genomics Platform"/>
            <person name="Neafsey D.E."/>
            <person name="Besansky N."/>
            <person name="Howell P."/>
            <person name="Walton C."/>
            <person name="Young S.K."/>
            <person name="Zeng Q."/>
            <person name="Gargeya S."/>
            <person name="Fitzgerald M."/>
            <person name="Haas B."/>
            <person name="Abouelleil A."/>
            <person name="Allen A.W."/>
            <person name="Alvarado L."/>
            <person name="Arachchi H.M."/>
            <person name="Berlin A.M."/>
            <person name="Chapman S.B."/>
            <person name="Gainer-Dewar J."/>
            <person name="Goldberg J."/>
            <person name="Griggs A."/>
            <person name="Gujja S."/>
            <person name="Hansen M."/>
            <person name="Howarth C."/>
            <person name="Imamovic A."/>
            <person name="Ireland A."/>
            <person name="Larimer J."/>
            <person name="McCowan C."/>
            <person name="Murphy C."/>
            <person name="Pearson M."/>
            <person name="Poon T.W."/>
            <person name="Priest M."/>
            <person name="Roberts A."/>
            <person name="Saif S."/>
            <person name="Shea T."/>
            <person name="Sisk P."/>
            <person name="Sykes S."/>
            <person name="Wortman J."/>
            <person name="Nusbaum C."/>
            <person name="Birren B."/>
        </authorList>
    </citation>
    <scope>NUCLEOTIDE SEQUENCE [LARGE SCALE GENOMIC DNA]</scope>
    <source>
        <strain evidence="3">maculatus3</strain>
    </source>
</reference>
<organism evidence="2 3">
    <name type="scientific">Anopheles maculatus</name>
    <dbReference type="NCBI Taxonomy" id="74869"/>
    <lineage>
        <taxon>Eukaryota</taxon>
        <taxon>Metazoa</taxon>
        <taxon>Ecdysozoa</taxon>
        <taxon>Arthropoda</taxon>
        <taxon>Hexapoda</taxon>
        <taxon>Insecta</taxon>
        <taxon>Pterygota</taxon>
        <taxon>Neoptera</taxon>
        <taxon>Endopterygota</taxon>
        <taxon>Diptera</taxon>
        <taxon>Nematocera</taxon>
        <taxon>Culicoidea</taxon>
        <taxon>Culicidae</taxon>
        <taxon>Anophelinae</taxon>
        <taxon>Anopheles</taxon>
        <taxon>Anopheles maculatus group</taxon>
    </lineage>
</organism>
<reference evidence="2" key="2">
    <citation type="submission" date="2020-05" db="UniProtKB">
        <authorList>
            <consortium name="EnsemblMetazoa"/>
        </authorList>
    </citation>
    <scope>IDENTIFICATION</scope>
    <source>
        <strain evidence="2">maculatus3</strain>
    </source>
</reference>
<evidence type="ECO:0000313" key="3">
    <source>
        <dbReference type="Proteomes" id="UP000075901"/>
    </source>
</evidence>
<accession>A0A182SIJ0</accession>
<feature type="region of interest" description="Disordered" evidence="1">
    <location>
        <begin position="66"/>
        <end position="152"/>
    </location>
</feature>
<dbReference type="Proteomes" id="UP000075901">
    <property type="component" value="Unassembled WGS sequence"/>
</dbReference>
<dbReference type="VEuPathDB" id="VectorBase:AMAM007492"/>